<keyword evidence="1" id="KW-0802">TPR repeat</keyword>
<evidence type="ECO:0000256" key="3">
    <source>
        <dbReference type="SAM" id="SignalP"/>
    </source>
</evidence>
<reference evidence="4 5" key="1">
    <citation type="submission" date="2017-04" db="EMBL/GenBank/DDBJ databases">
        <authorList>
            <person name="Afonso C.L."/>
            <person name="Miller P.J."/>
            <person name="Scott M.A."/>
            <person name="Spackman E."/>
            <person name="Goraichik I."/>
            <person name="Dimitrov K.M."/>
            <person name="Suarez D.L."/>
            <person name="Swayne D.E."/>
        </authorList>
    </citation>
    <scope>NUCLEOTIDE SEQUENCE [LARGE SCALE GENOMIC DNA]</scope>
    <source>
        <strain evidence="4 5">DSM 3385</strain>
    </source>
</reference>
<evidence type="ECO:0000256" key="2">
    <source>
        <dbReference type="SAM" id="Phobius"/>
    </source>
</evidence>
<name>A0A1W1ZGS0_9BACT</name>
<accession>A0A1W1ZGS0</accession>
<protein>
    <submittedName>
        <fullName evidence="4">Oxygen tolerance</fullName>
    </submittedName>
</protein>
<dbReference type="Pfam" id="PF13584">
    <property type="entry name" value="BatD"/>
    <property type="match status" value="2"/>
</dbReference>
<dbReference type="InterPro" id="IPR011990">
    <property type="entry name" value="TPR-like_helical_dom_sf"/>
</dbReference>
<dbReference type="OrthoDB" id="5409140at2"/>
<keyword evidence="2" id="KW-0472">Membrane</keyword>
<dbReference type="InterPro" id="IPR019734">
    <property type="entry name" value="TPR_rpt"/>
</dbReference>
<keyword evidence="3" id="KW-0732">Signal</keyword>
<gene>
    <name evidence="4" type="ORF">SAMN02746065_102293</name>
</gene>
<dbReference type="EMBL" id="FWXY01000002">
    <property type="protein sequence ID" value="SMC47710.1"/>
    <property type="molecule type" value="Genomic_DNA"/>
</dbReference>
<dbReference type="PANTHER" id="PTHR40940">
    <property type="entry name" value="PROTEIN BATD-RELATED"/>
    <property type="match status" value="1"/>
</dbReference>
<feature type="transmembrane region" description="Helical" evidence="2">
    <location>
        <begin position="576"/>
        <end position="597"/>
    </location>
</feature>
<dbReference type="Gene3D" id="1.25.40.10">
    <property type="entry name" value="Tetratricopeptide repeat domain"/>
    <property type="match status" value="1"/>
</dbReference>
<sequence>MFKYMFKILIAMMILVPVQVQAFSVTAQVDRNHITVNDYLELKVIFDGGEGEVDTTPITDFQIVSRSNSSNISIINGNYTKTVTAVFQLIPRGKGHLTIPTLAVSHDGKTYYTQSIAVTVTEENLSARDTRDIFVQAELSHDKLFVGQQGIYKFQLFSAVQFTNARLQKPQFEEFTVEEMGEPRKFTHIINGQRYNGVEIAYLIIPRTPGNITVDPAMLTCDVVLQDRSRRRDPFGDSFFANGFFSNTRTRPRRFSTKALSVEVMPLPPHDGAVPFSGLVGRFKLSASLDNNAIKAGDSTTLTVTVSGTGNVMDAKFPDVKMPQQFKSYDDSPVEEITLTHQGYQGQKKFKRALVPVSPGSFSVPSLGLTFFDVEKKAYQTVFTPSMPMTVAPNADQEPLNPPVEVYSPGTNAAAPRKVTFTGRDILPLKQGPDVLSGHAAVSMPVFMVLYLSPFVLLFFVQFFFRIMNKGLDPRVALAKKAADYLDKGEKEQADDQTFLRHLYMAMMCHILSRAKEKERSMTIVEACDLLDKSGVELETVNQMKNVMHDIESVRYGGTGLDSQAKKALMDRVKAVIKLICLVLTFGIVAFSSPSWVKAAQISDDTGDGTLLLKAVSAYEAGRFEDSAGLFVQLASRGINNGKLYYNAGNAFLKAGDTGRAILWYERAKMQMPHDPDLRFNLAHAGTFVKDKSEAPGFDFTGMLFFWKNYLPPRLMIWTAVGLSVAFALYAGFRTRKGKRVFTLAGLLFFVIMLLAGTTVCYDYYEKNHGRYAVVLSKEASIRSGLSPEATTLFVLHAGTRVRVEEKRRGYLKIIFSRDKIGWVSSGDAEMI</sequence>
<dbReference type="Gene3D" id="2.30.30.40">
    <property type="entry name" value="SH3 Domains"/>
    <property type="match status" value="1"/>
</dbReference>
<keyword evidence="5" id="KW-1185">Reference proteome</keyword>
<evidence type="ECO:0000313" key="5">
    <source>
        <dbReference type="Proteomes" id="UP000192418"/>
    </source>
</evidence>
<dbReference type="InterPro" id="IPR025738">
    <property type="entry name" value="BatD"/>
</dbReference>
<feature type="chain" id="PRO_5013003749" evidence="3">
    <location>
        <begin position="23"/>
        <end position="832"/>
    </location>
</feature>
<keyword evidence="2" id="KW-1133">Transmembrane helix</keyword>
<dbReference type="Proteomes" id="UP000192418">
    <property type="component" value="Unassembled WGS sequence"/>
</dbReference>
<feature type="transmembrane region" description="Helical" evidence="2">
    <location>
        <begin position="745"/>
        <end position="765"/>
    </location>
</feature>
<evidence type="ECO:0000256" key="1">
    <source>
        <dbReference type="PROSITE-ProRule" id="PRU00339"/>
    </source>
</evidence>
<proteinExistence type="predicted"/>
<dbReference type="PROSITE" id="PS50005">
    <property type="entry name" value="TPR"/>
    <property type="match status" value="1"/>
</dbReference>
<dbReference type="AlphaFoldDB" id="A0A1W1ZGS0"/>
<feature type="repeat" description="TPR" evidence="1">
    <location>
        <begin position="642"/>
        <end position="675"/>
    </location>
</feature>
<dbReference type="STRING" id="1121400.SAMN02746065_102293"/>
<evidence type="ECO:0000313" key="4">
    <source>
        <dbReference type="EMBL" id="SMC47710.1"/>
    </source>
</evidence>
<dbReference type="SUPFAM" id="SSF48452">
    <property type="entry name" value="TPR-like"/>
    <property type="match status" value="1"/>
</dbReference>
<feature type="transmembrane region" description="Helical" evidence="2">
    <location>
        <begin position="715"/>
        <end position="733"/>
    </location>
</feature>
<organism evidence="4 5">
    <name type="scientific">Desulfocicer vacuolatum DSM 3385</name>
    <dbReference type="NCBI Taxonomy" id="1121400"/>
    <lineage>
        <taxon>Bacteria</taxon>
        <taxon>Pseudomonadati</taxon>
        <taxon>Thermodesulfobacteriota</taxon>
        <taxon>Desulfobacteria</taxon>
        <taxon>Desulfobacterales</taxon>
        <taxon>Desulfobacteraceae</taxon>
        <taxon>Desulfocicer</taxon>
    </lineage>
</organism>
<feature type="signal peptide" evidence="3">
    <location>
        <begin position="1"/>
        <end position="22"/>
    </location>
</feature>
<dbReference type="PANTHER" id="PTHR40940:SF2">
    <property type="entry name" value="BATD"/>
    <property type="match status" value="1"/>
</dbReference>
<keyword evidence="2" id="KW-0812">Transmembrane</keyword>
<feature type="transmembrane region" description="Helical" evidence="2">
    <location>
        <begin position="446"/>
        <end position="465"/>
    </location>
</feature>